<reference evidence="1" key="2">
    <citation type="journal article" date="2015" name="Data Brief">
        <title>Shoot transcriptome of the giant reed, Arundo donax.</title>
        <authorList>
            <person name="Barrero R.A."/>
            <person name="Guerrero F.D."/>
            <person name="Moolhuijzen P."/>
            <person name="Goolsby J.A."/>
            <person name="Tidwell J."/>
            <person name="Bellgard S.E."/>
            <person name="Bellgard M.I."/>
        </authorList>
    </citation>
    <scope>NUCLEOTIDE SEQUENCE</scope>
    <source>
        <tissue evidence="1">Shoot tissue taken approximately 20 cm above the soil surface</tissue>
    </source>
</reference>
<proteinExistence type="predicted"/>
<sequence length="18" mass="1991">MSIRNMGSSCSAHVLHNF</sequence>
<protein>
    <submittedName>
        <fullName evidence="1">Uncharacterized protein</fullName>
    </submittedName>
</protein>
<reference evidence="1" key="1">
    <citation type="submission" date="2014-09" db="EMBL/GenBank/DDBJ databases">
        <authorList>
            <person name="Magalhaes I.L.F."/>
            <person name="Oliveira U."/>
            <person name="Santos F.R."/>
            <person name="Vidigal T.H.D.A."/>
            <person name="Brescovit A.D."/>
            <person name="Santos A.J."/>
        </authorList>
    </citation>
    <scope>NUCLEOTIDE SEQUENCE</scope>
    <source>
        <tissue evidence="1">Shoot tissue taken approximately 20 cm above the soil surface</tissue>
    </source>
</reference>
<dbReference type="EMBL" id="GBRH01246438">
    <property type="protein sequence ID" value="JAD51457.1"/>
    <property type="molecule type" value="Transcribed_RNA"/>
</dbReference>
<dbReference type="AlphaFoldDB" id="A0A0A9AWI3"/>
<accession>A0A0A9AWI3</accession>
<name>A0A0A9AWI3_ARUDO</name>
<evidence type="ECO:0000313" key="1">
    <source>
        <dbReference type="EMBL" id="JAD51457.1"/>
    </source>
</evidence>
<organism evidence="1">
    <name type="scientific">Arundo donax</name>
    <name type="common">Giant reed</name>
    <name type="synonym">Donax arundinaceus</name>
    <dbReference type="NCBI Taxonomy" id="35708"/>
    <lineage>
        <taxon>Eukaryota</taxon>
        <taxon>Viridiplantae</taxon>
        <taxon>Streptophyta</taxon>
        <taxon>Embryophyta</taxon>
        <taxon>Tracheophyta</taxon>
        <taxon>Spermatophyta</taxon>
        <taxon>Magnoliopsida</taxon>
        <taxon>Liliopsida</taxon>
        <taxon>Poales</taxon>
        <taxon>Poaceae</taxon>
        <taxon>PACMAD clade</taxon>
        <taxon>Arundinoideae</taxon>
        <taxon>Arundineae</taxon>
        <taxon>Arundo</taxon>
    </lineage>
</organism>